<dbReference type="PANTHER" id="PTHR47718">
    <property type="entry name" value="OS01G0519700 PROTEIN"/>
    <property type="match status" value="1"/>
</dbReference>
<feature type="region of interest" description="Disordered" evidence="1">
    <location>
        <begin position="1"/>
        <end position="42"/>
    </location>
</feature>
<sequence length="499" mass="58382">MNKMRKKKPSSTDLGFKIRGGIDNEDQNPGKDMGNVNDPKNPKHCRNFLVMDDQLPEANNHIYEEHYLASDDENGIEDFDFPDNDTLYNYEFHIGDNSYPYLEDTNHEEDENQVVDEDTEVNIEFIRICYVETRQPHVTHDYVSHGGTWYWTPIVSDDIKPKVTSKFDSYDEAVTMYINYALESGFDVRLGRVKKNKKRDYYKYTSSMQLGRMKDLFKMNCKVKVVLEIIPSTLRYFVTDFVEQHNHKLFSKGNMYVSRSKRKLDYSQEIFIHNLSKQNIGPVKADRLYNALQFSPSVRGGLVSDFKNARRNLNCYIGVRDAKFLVDRKKNYKVLDKRLNALFWADETAKYNYNSFGDVVSLDATFSMNNYDIVFVPFTGIDNPKKCVTFGVGLLSKEDGVSYEWLIRAFLKAFRKQPQLVISDQDPALKKVIDNVFMLAHHRLCMWHITKKLPNKILSIEDVATNQKFRKRFHSIIWNSNLEPHGLKTYIYDESETEK</sequence>
<dbReference type="Proteomes" id="UP000235145">
    <property type="component" value="Unassembled WGS sequence"/>
</dbReference>
<gene>
    <name evidence="3" type="ORF">LSAT_V11C900455540</name>
</gene>
<comment type="caution">
    <text evidence="3">The sequence shown here is derived from an EMBL/GenBank/DDBJ whole genome shotgun (WGS) entry which is preliminary data.</text>
</comment>
<dbReference type="EMBL" id="NBSK02000009">
    <property type="protein sequence ID" value="KAJ0186487.1"/>
    <property type="molecule type" value="Genomic_DNA"/>
</dbReference>
<keyword evidence="4" id="KW-1185">Reference proteome</keyword>
<feature type="domain" description="MULE transposase" evidence="2">
    <location>
        <begin position="359"/>
        <end position="452"/>
    </location>
</feature>
<dbReference type="AlphaFoldDB" id="A0A9R1UFT6"/>
<evidence type="ECO:0000259" key="2">
    <source>
        <dbReference type="Pfam" id="PF10551"/>
    </source>
</evidence>
<name>A0A9R1UFT6_LACSA</name>
<evidence type="ECO:0000313" key="4">
    <source>
        <dbReference type="Proteomes" id="UP000235145"/>
    </source>
</evidence>
<evidence type="ECO:0000313" key="3">
    <source>
        <dbReference type="EMBL" id="KAJ0186487.1"/>
    </source>
</evidence>
<accession>A0A9R1UFT6</accession>
<reference evidence="3 4" key="1">
    <citation type="journal article" date="2017" name="Nat. Commun.">
        <title>Genome assembly with in vitro proximity ligation data and whole-genome triplication in lettuce.</title>
        <authorList>
            <person name="Reyes-Chin-Wo S."/>
            <person name="Wang Z."/>
            <person name="Yang X."/>
            <person name="Kozik A."/>
            <person name="Arikit S."/>
            <person name="Song C."/>
            <person name="Xia L."/>
            <person name="Froenicke L."/>
            <person name="Lavelle D.O."/>
            <person name="Truco M.J."/>
            <person name="Xia R."/>
            <person name="Zhu S."/>
            <person name="Xu C."/>
            <person name="Xu H."/>
            <person name="Xu X."/>
            <person name="Cox K."/>
            <person name="Korf I."/>
            <person name="Meyers B.C."/>
            <person name="Michelmore R.W."/>
        </authorList>
    </citation>
    <scope>NUCLEOTIDE SEQUENCE [LARGE SCALE GENOMIC DNA]</scope>
    <source>
        <strain evidence="4">cv. Salinas</strain>
        <tissue evidence="3">Seedlings</tissue>
    </source>
</reference>
<dbReference type="PANTHER" id="PTHR47718:SF12">
    <property type="entry name" value="PROTEIN FAR1-RELATED SEQUENCE"/>
    <property type="match status" value="1"/>
</dbReference>
<organism evidence="3 4">
    <name type="scientific">Lactuca sativa</name>
    <name type="common">Garden lettuce</name>
    <dbReference type="NCBI Taxonomy" id="4236"/>
    <lineage>
        <taxon>Eukaryota</taxon>
        <taxon>Viridiplantae</taxon>
        <taxon>Streptophyta</taxon>
        <taxon>Embryophyta</taxon>
        <taxon>Tracheophyta</taxon>
        <taxon>Spermatophyta</taxon>
        <taxon>Magnoliopsida</taxon>
        <taxon>eudicotyledons</taxon>
        <taxon>Gunneridae</taxon>
        <taxon>Pentapetalae</taxon>
        <taxon>asterids</taxon>
        <taxon>campanulids</taxon>
        <taxon>Asterales</taxon>
        <taxon>Asteraceae</taxon>
        <taxon>Cichorioideae</taxon>
        <taxon>Cichorieae</taxon>
        <taxon>Lactucinae</taxon>
        <taxon>Lactuca</taxon>
    </lineage>
</organism>
<proteinExistence type="predicted"/>
<dbReference type="InterPro" id="IPR018289">
    <property type="entry name" value="MULE_transposase_dom"/>
</dbReference>
<dbReference type="Pfam" id="PF10551">
    <property type="entry name" value="MULE"/>
    <property type="match status" value="1"/>
</dbReference>
<protein>
    <recommendedName>
        <fullName evidence="2">MULE transposase domain-containing protein</fullName>
    </recommendedName>
</protein>
<evidence type="ECO:0000256" key="1">
    <source>
        <dbReference type="SAM" id="MobiDB-lite"/>
    </source>
</evidence>